<accession>A0A2U9NZ23</accession>
<sequence>MTVALSSSTDHLLDAPLDDLLAEFAIDVSTVEAEPGFTGGAYVRGDGSLLFVRPAGRPAAEWEMMARAMLGRALRVPLPELPDLYQLTEL</sequence>
<dbReference type="Proteomes" id="UP000247634">
    <property type="component" value="Chromosome"/>
</dbReference>
<gene>
    <name evidence="1" type="ORF">DMT42_09855</name>
</gene>
<dbReference type="EMBL" id="CP029788">
    <property type="protein sequence ID" value="AWT42587.1"/>
    <property type="molecule type" value="Genomic_DNA"/>
</dbReference>
<proteinExistence type="predicted"/>
<dbReference type="AlphaFoldDB" id="A0A2U9NZ23"/>
<evidence type="ECO:0000313" key="1">
    <source>
        <dbReference type="EMBL" id="AWT42587.1"/>
    </source>
</evidence>
<name>A0A2U9NZ23_STRAS</name>
<organism evidence="1 2">
    <name type="scientific">Streptomyces actuosus</name>
    <dbReference type="NCBI Taxonomy" id="1885"/>
    <lineage>
        <taxon>Bacteria</taxon>
        <taxon>Bacillati</taxon>
        <taxon>Actinomycetota</taxon>
        <taxon>Actinomycetes</taxon>
        <taxon>Kitasatosporales</taxon>
        <taxon>Streptomycetaceae</taxon>
        <taxon>Streptomyces</taxon>
    </lineage>
</organism>
<keyword evidence="2" id="KW-1185">Reference proteome</keyword>
<protein>
    <submittedName>
        <fullName evidence="1">Uncharacterized protein</fullName>
    </submittedName>
</protein>
<reference evidence="1 2" key="1">
    <citation type="submission" date="2018-06" db="EMBL/GenBank/DDBJ databases">
        <title>The complete genome sequence of a nosiheptide producer Streptomyces actuosus ATCC 25421: deducing the ability of producing a new class III lantibiotics.</title>
        <authorList>
            <person name="Liu W."/>
            <person name="Sun F."/>
            <person name="Hu Y."/>
        </authorList>
    </citation>
    <scope>NUCLEOTIDE SEQUENCE [LARGE SCALE GENOMIC DNA]</scope>
    <source>
        <strain evidence="1 2">ATCC 25421</strain>
    </source>
</reference>
<evidence type="ECO:0000313" key="2">
    <source>
        <dbReference type="Proteomes" id="UP000247634"/>
    </source>
</evidence>
<dbReference type="OrthoDB" id="4309120at2"/>
<dbReference type="RefSeq" id="WP_110627510.1">
    <property type="nucleotide sequence ID" value="NZ_CP029788.1"/>
</dbReference>
<dbReference type="KEGG" id="sact:DMT42_09855"/>